<dbReference type="GeneID" id="92357791"/>
<evidence type="ECO:0000313" key="4">
    <source>
        <dbReference type="Proteomes" id="UP000674143"/>
    </source>
</evidence>
<keyword evidence="2" id="KW-0812">Transmembrane</keyword>
<feature type="compositionally biased region" description="Low complexity" evidence="1">
    <location>
        <begin position="200"/>
        <end position="213"/>
    </location>
</feature>
<keyword evidence="2" id="KW-0472">Membrane</keyword>
<feature type="region of interest" description="Disordered" evidence="1">
    <location>
        <begin position="469"/>
        <end position="505"/>
    </location>
</feature>
<proteinExistence type="predicted"/>
<feature type="transmembrane region" description="Helical" evidence="2">
    <location>
        <begin position="22"/>
        <end position="44"/>
    </location>
</feature>
<feature type="region of interest" description="Disordered" evidence="1">
    <location>
        <begin position="170"/>
        <end position="216"/>
    </location>
</feature>
<evidence type="ECO:0000313" key="3">
    <source>
        <dbReference type="EMBL" id="KAG5479223.1"/>
    </source>
</evidence>
<name>A0A836HD43_9TRYP</name>
<accession>A0A836HD43</accession>
<evidence type="ECO:0000256" key="1">
    <source>
        <dbReference type="SAM" id="MobiDB-lite"/>
    </source>
</evidence>
<gene>
    <name evidence="3" type="ORF">LSCM4_01812</name>
</gene>
<dbReference type="RefSeq" id="XP_067063316.1">
    <property type="nucleotide sequence ID" value="XM_067203857.1"/>
</dbReference>
<feature type="region of interest" description="Disordered" evidence="1">
    <location>
        <begin position="533"/>
        <end position="591"/>
    </location>
</feature>
<dbReference type="AlphaFoldDB" id="A0A836HD43"/>
<feature type="region of interest" description="Disordered" evidence="1">
    <location>
        <begin position="331"/>
        <end position="364"/>
    </location>
</feature>
<dbReference type="Proteomes" id="UP000674143">
    <property type="component" value="Chromosome 22"/>
</dbReference>
<organism evidence="3 4">
    <name type="scientific">Leishmania orientalis</name>
    <dbReference type="NCBI Taxonomy" id="2249476"/>
    <lineage>
        <taxon>Eukaryota</taxon>
        <taxon>Discoba</taxon>
        <taxon>Euglenozoa</taxon>
        <taxon>Kinetoplastea</taxon>
        <taxon>Metakinetoplastina</taxon>
        <taxon>Trypanosomatida</taxon>
        <taxon>Trypanosomatidae</taxon>
        <taxon>Leishmaniinae</taxon>
        <taxon>Leishmania</taxon>
    </lineage>
</organism>
<evidence type="ECO:0000256" key="2">
    <source>
        <dbReference type="SAM" id="Phobius"/>
    </source>
</evidence>
<comment type="caution">
    <text evidence="3">The sequence shown here is derived from an EMBL/GenBank/DDBJ whole genome shotgun (WGS) entry which is preliminary data.</text>
</comment>
<sequence>MGAQLSSWKLRGRLGFLRCVAATWRLALVILCFLLLRSICLVVARRRAPVKNGRFDVYRRCISIGAAVGAVEGPQGPPPAGHLSGAVALRRRVSITVSGTASQAEELVKNSETFFQVAYSAAVERRASARVTRGPRSGHAIHARGCSSGEVSAAKSSTWSPSAAEVSLLDSSSDTSEKDSSSFSPAPGKVLNAVDERRSSNAPSFSSSLSSPGRGKRRLPSIRRALLGLIALVVPAAIIGFVVWCIYRRTRYVRKVKDLRLNGTRRPGEVDDKEMGNAVRGGDWLHLEAANTGITGIGANRSRFSISAPSATAGGCTSDIFDPIGQQAAEARQRKRARRVTVAAAEASGSPRNRGGSGNLASPLGDSCSAAELEMWSSDEERDANGSSLNSAIDGCSFRGAGDPAQIFATTLVLSGTGNSGAGVSLGISPSLSGGALPSPKTTVVPPLSRNPEYFNETARVLLGRYTSESEVGGPQMPPSEVPDGGGAGSQSMWPVAGNEGGGSKAVLEKPRMAFEQILSSAVAPLQVGVEFHQRGDNTDSGKVTDGAGEPKGLAAPAPRPLAQAEKRPGEEVFEGAEDEEEEHAFHDDEV</sequence>
<keyword evidence="2" id="KW-1133">Transmembrane helix</keyword>
<feature type="compositionally biased region" description="Low complexity" evidence="1">
    <location>
        <begin position="340"/>
        <end position="354"/>
    </location>
</feature>
<feature type="transmembrane region" description="Helical" evidence="2">
    <location>
        <begin position="226"/>
        <end position="247"/>
    </location>
</feature>
<keyword evidence="4" id="KW-1185">Reference proteome</keyword>
<protein>
    <recommendedName>
        <fullName evidence="5">3'a2rel-related protein</fullName>
    </recommendedName>
</protein>
<dbReference type="KEGG" id="loi:92357791"/>
<feature type="compositionally biased region" description="Acidic residues" evidence="1">
    <location>
        <begin position="572"/>
        <end position="583"/>
    </location>
</feature>
<reference evidence="3 4" key="1">
    <citation type="submission" date="2021-02" db="EMBL/GenBank/DDBJ databases">
        <title>Leishmania (Mundinia) orientalis Genome sequencing and assembly.</title>
        <authorList>
            <person name="Almutairi H."/>
            <person name="Gatherer D."/>
        </authorList>
    </citation>
    <scope>NUCLEOTIDE SEQUENCE [LARGE SCALE GENOMIC DNA]</scope>
    <source>
        <strain evidence="3">LSCM4</strain>
    </source>
</reference>
<dbReference type="EMBL" id="JAFHLR010000022">
    <property type="protein sequence ID" value="KAG5479223.1"/>
    <property type="molecule type" value="Genomic_DNA"/>
</dbReference>
<feature type="compositionally biased region" description="Low complexity" evidence="1">
    <location>
        <begin position="554"/>
        <end position="564"/>
    </location>
</feature>
<evidence type="ECO:0008006" key="5">
    <source>
        <dbReference type="Google" id="ProtNLM"/>
    </source>
</evidence>